<sequence>MAALPEMRYHRDGGGGNILPARLDDGHRRRRRGGLRRQLLDTGRAMMMLGALVLTWRRRLAACCNPEHALAGFALWLLGVALATLSLVAGQQFPRLAAAGAALARALRSYLLGGL</sequence>
<evidence type="ECO:0000313" key="3">
    <source>
        <dbReference type="EMBL" id="CAL4978221.1"/>
    </source>
</evidence>
<evidence type="ECO:0000256" key="1">
    <source>
        <dbReference type="SAM" id="Phobius"/>
    </source>
</evidence>
<gene>
    <name evidence="2" type="ORF">URODEC1_LOCUS47326</name>
    <name evidence="3" type="ORF">URODEC1_LOCUS54606</name>
</gene>
<organism evidence="3 4">
    <name type="scientific">Urochloa decumbens</name>
    <dbReference type="NCBI Taxonomy" id="240449"/>
    <lineage>
        <taxon>Eukaryota</taxon>
        <taxon>Viridiplantae</taxon>
        <taxon>Streptophyta</taxon>
        <taxon>Embryophyta</taxon>
        <taxon>Tracheophyta</taxon>
        <taxon>Spermatophyta</taxon>
        <taxon>Magnoliopsida</taxon>
        <taxon>Liliopsida</taxon>
        <taxon>Poales</taxon>
        <taxon>Poaceae</taxon>
        <taxon>PACMAD clade</taxon>
        <taxon>Panicoideae</taxon>
        <taxon>Panicodae</taxon>
        <taxon>Paniceae</taxon>
        <taxon>Melinidinae</taxon>
        <taxon>Urochloa</taxon>
    </lineage>
</organism>
<keyword evidence="1" id="KW-0812">Transmembrane</keyword>
<dbReference type="Proteomes" id="UP001497457">
    <property type="component" value="Chromosome 20rd"/>
</dbReference>
<name>A0ABC9AL08_9POAL</name>
<protein>
    <submittedName>
        <fullName evidence="3">Uncharacterized protein</fullName>
    </submittedName>
</protein>
<reference evidence="4" key="1">
    <citation type="submission" date="2024-06" db="EMBL/GenBank/DDBJ databases">
        <authorList>
            <person name="Ryan C."/>
        </authorList>
    </citation>
    <scope>NUCLEOTIDE SEQUENCE [LARGE SCALE GENOMIC DNA]</scope>
</reference>
<evidence type="ECO:0000313" key="4">
    <source>
        <dbReference type="Proteomes" id="UP001497457"/>
    </source>
</evidence>
<accession>A0ABC9AL08</accession>
<reference evidence="3 4" key="2">
    <citation type="submission" date="2024-10" db="EMBL/GenBank/DDBJ databases">
        <authorList>
            <person name="Ryan C."/>
        </authorList>
    </citation>
    <scope>NUCLEOTIDE SEQUENCE [LARGE SCALE GENOMIC DNA]</scope>
</reference>
<keyword evidence="1" id="KW-0472">Membrane</keyword>
<dbReference type="EMBL" id="OZ075129">
    <property type="protein sequence ID" value="CAL4965642.1"/>
    <property type="molecule type" value="Genomic_DNA"/>
</dbReference>
<dbReference type="EMBL" id="OZ075130">
    <property type="protein sequence ID" value="CAL4978221.1"/>
    <property type="molecule type" value="Genomic_DNA"/>
</dbReference>
<keyword evidence="1" id="KW-1133">Transmembrane helix</keyword>
<dbReference type="Proteomes" id="UP001497457">
    <property type="component" value="Chromosome 19rd"/>
</dbReference>
<proteinExistence type="predicted"/>
<evidence type="ECO:0000313" key="2">
    <source>
        <dbReference type="EMBL" id="CAL4965642.1"/>
    </source>
</evidence>
<keyword evidence="4" id="KW-1185">Reference proteome</keyword>
<dbReference type="AlphaFoldDB" id="A0ABC9AL08"/>
<feature type="transmembrane region" description="Helical" evidence="1">
    <location>
        <begin position="68"/>
        <end position="89"/>
    </location>
</feature>